<protein>
    <recommendedName>
        <fullName evidence="1">Heterokaryon incompatibility domain-containing protein</fullName>
    </recommendedName>
</protein>
<evidence type="ECO:0000313" key="2">
    <source>
        <dbReference type="EMBL" id="KAL2065579.1"/>
    </source>
</evidence>
<reference evidence="2 3" key="1">
    <citation type="journal article" date="2024" name="Commun. Biol.">
        <title>Comparative genomic analysis of thermophilic fungi reveals convergent evolutionary adaptations and gene losses.</title>
        <authorList>
            <person name="Steindorff A.S."/>
            <person name="Aguilar-Pontes M.V."/>
            <person name="Robinson A.J."/>
            <person name="Andreopoulos B."/>
            <person name="LaButti K."/>
            <person name="Kuo A."/>
            <person name="Mondo S."/>
            <person name="Riley R."/>
            <person name="Otillar R."/>
            <person name="Haridas S."/>
            <person name="Lipzen A."/>
            <person name="Grimwood J."/>
            <person name="Schmutz J."/>
            <person name="Clum A."/>
            <person name="Reid I.D."/>
            <person name="Moisan M.C."/>
            <person name="Butler G."/>
            <person name="Nguyen T.T.M."/>
            <person name="Dewar K."/>
            <person name="Conant G."/>
            <person name="Drula E."/>
            <person name="Henrissat B."/>
            <person name="Hansel C."/>
            <person name="Singer S."/>
            <person name="Hutchinson M.I."/>
            <person name="de Vries R.P."/>
            <person name="Natvig D.O."/>
            <person name="Powell A.J."/>
            <person name="Tsang A."/>
            <person name="Grigoriev I.V."/>
        </authorList>
    </citation>
    <scope>NUCLEOTIDE SEQUENCE [LARGE SCALE GENOMIC DNA]</scope>
    <source>
        <strain evidence="2 3">CBS 494.80</strain>
    </source>
</reference>
<sequence length="521" mass="59094">MCKRSYEPTIDPVWRGNTLRQAEPWIRKCLKYDPVCRQRGHGKGLPTRVIDVGPSDGSQDPFIYIPEQPILAEEDKGNENGPSEDWIWWQAFIKGKGVSYGKTRYVSLSYCWGKTQNLVTTLENIESLKSCIPWSDIPQTVRGAISITRGLGIRYLWVDALCIIQDSPEDWDKESVKMANVYGGAFLTLSAAHGADVNEGLPRRVATEKHRFPLQNDHLYSRAWALQERMLSTRVLIFGSDQIYWECHHTQEGEDGKKLPATMSYRLPQNPSRKDWNRIVQDYTSRCLTNEMDKLPAVSGLAEVYRQATNHTYMAGLWRETLLKNLLWKQHWLLYGNKVEPGIPSRWRAPSWSWASIDGNVRMIEFPKDEGVENSTIVGTHMDVALNLSGSPRGHWICLSGPLLEGDIKADKIFFIGGGYCALWIDIPEDTSGGPQRSDVGPSTDWQYEAPEQKSVWCLLIVTTKYNGYYEGHGLVLAKSDVVGESVFRRVGYFITVGTKGESPSWKTQFEECKASTIFLI</sequence>
<dbReference type="Pfam" id="PF06985">
    <property type="entry name" value="HET"/>
    <property type="match status" value="1"/>
</dbReference>
<organism evidence="2 3">
    <name type="scientific">Oculimacula yallundae</name>
    <dbReference type="NCBI Taxonomy" id="86028"/>
    <lineage>
        <taxon>Eukaryota</taxon>
        <taxon>Fungi</taxon>
        <taxon>Dikarya</taxon>
        <taxon>Ascomycota</taxon>
        <taxon>Pezizomycotina</taxon>
        <taxon>Leotiomycetes</taxon>
        <taxon>Helotiales</taxon>
        <taxon>Ploettnerulaceae</taxon>
        <taxon>Oculimacula</taxon>
    </lineage>
</organism>
<dbReference type="PANTHER" id="PTHR33112">
    <property type="entry name" value="DOMAIN PROTEIN, PUTATIVE-RELATED"/>
    <property type="match status" value="1"/>
</dbReference>
<dbReference type="PANTHER" id="PTHR33112:SF8">
    <property type="entry name" value="HETEROKARYON INCOMPATIBILITY DOMAIN-CONTAINING PROTEIN"/>
    <property type="match status" value="1"/>
</dbReference>
<proteinExistence type="predicted"/>
<evidence type="ECO:0000313" key="3">
    <source>
        <dbReference type="Proteomes" id="UP001595075"/>
    </source>
</evidence>
<gene>
    <name evidence="2" type="ORF">VTL71DRAFT_3249</name>
</gene>
<name>A0ABR4C6P6_9HELO</name>
<dbReference type="InterPro" id="IPR010730">
    <property type="entry name" value="HET"/>
</dbReference>
<feature type="domain" description="Heterokaryon incompatibility" evidence="1">
    <location>
        <begin position="105"/>
        <end position="204"/>
    </location>
</feature>
<comment type="caution">
    <text evidence="2">The sequence shown here is derived from an EMBL/GenBank/DDBJ whole genome shotgun (WGS) entry which is preliminary data.</text>
</comment>
<dbReference type="EMBL" id="JAZHXI010000012">
    <property type="protein sequence ID" value="KAL2065579.1"/>
    <property type="molecule type" value="Genomic_DNA"/>
</dbReference>
<accession>A0ABR4C6P6</accession>
<keyword evidence="3" id="KW-1185">Reference proteome</keyword>
<evidence type="ECO:0000259" key="1">
    <source>
        <dbReference type="Pfam" id="PF06985"/>
    </source>
</evidence>
<dbReference type="Proteomes" id="UP001595075">
    <property type="component" value="Unassembled WGS sequence"/>
</dbReference>